<dbReference type="AlphaFoldDB" id="A0A402A4J5"/>
<accession>A0A402A4J5</accession>
<evidence type="ECO:0000313" key="2">
    <source>
        <dbReference type="Proteomes" id="UP000287352"/>
    </source>
</evidence>
<comment type="caution">
    <text evidence="1">The sequence shown here is derived from an EMBL/GenBank/DDBJ whole genome shotgun (WGS) entry which is preliminary data.</text>
</comment>
<reference evidence="2" key="1">
    <citation type="submission" date="2018-12" db="EMBL/GenBank/DDBJ databases">
        <title>Tengunoibacter tsumagoiensis gen. nov., sp. nov., Dictyobacter kobayashii sp. nov., D. alpinus sp. nov., and D. joshuensis sp. nov. and description of Dictyobacteraceae fam. nov. within the order Ktedonobacterales isolated from Tengu-no-mugimeshi.</title>
        <authorList>
            <person name="Wang C.M."/>
            <person name="Zheng Y."/>
            <person name="Sakai Y."/>
            <person name="Toyoda A."/>
            <person name="Minakuchi Y."/>
            <person name="Abe K."/>
            <person name="Yokota A."/>
            <person name="Yabe S."/>
        </authorList>
    </citation>
    <scope>NUCLEOTIDE SEQUENCE [LARGE SCALE GENOMIC DNA]</scope>
    <source>
        <strain evidence="2">Uno3</strain>
    </source>
</reference>
<proteinExistence type="predicted"/>
<dbReference type="RefSeq" id="WP_161975598.1">
    <property type="nucleotide sequence ID" value="NZ_BIFR01000001.1"/>
</dbReference>
<gene>
    <name evidence="1" type="ORF">KTT_37800</name>
</gene>
<protein>
    <submittedName>
        <fullName evidence="1">Uncharacterized protein</fullName>
    </submittedName>
</protein>
<evidence type="ECO:0000313" key="1">
    <source>
        <dbReference type="EMBL" id="GCE13921.1"/>
    </source>
</evidence>
<dbReference type="EMBL" id="BIFR01000001">
    <property type="protein sequence ID" value="GCE13921.1"/>
    <property type="molecule type" value="Genomic_DNA"/>
</dbReference>
<sequence length="54" mass="5997">MHLTPISWQANDWVAKAYLNSLTNVERADSLADCVEQESAPFVHLALSWLGGCH</sequence>
<keyword evidence="2" id="KW-1185">Reference proteome</keyword>
<organism evidence="1 2">
    <name type="scientific">Tengunoibacter tsumagoiensis</name>
    <dbReference type="NCBI Taxonomy" id="2014871"/>
    <lineage>
        <taxon>Bacteria</taxon>
        <taxon>Bacillati</taxon>
        <taxon>Chloroflexota</taxon>
        <taxon>Ktedonobacteria</taxon>
        <taxon>Ktedonobacterales</taxon>
        <taxon>Dictyobacteraceae</taxon>
        <taxon>Tengunoibacter</taxon>
    </lineage>
</organism>
<dbReference type="Proteomes" id="UP000287352">
    <property type="component" value="Unassembled WGS sequence"/>
</dbReference>
<name>A0A402A4J5_9CHLR</name>